<evidence type="ECO:0000313" key="2">
    <source>
        <dbReference type="EMBL" id="KAF9777712.1"/>
    </source>
</evidence>
<comment type="caution">
    <text evidence="2">The sequence shown here is derived from an EMBL/GenBank/DDBJ whole genome shotgun (WGS) entry which is preliminary data.</text>
</comment>
<organism evidence="2 3">
    <name type="scientific">Thelephora terrestris</name>
    <dbReference type="NCBI Taxonomy" id="56493"/>
    <lineage>
        <taxon>Eukaryota</taxon>
        <taxon>Fungi</taxon>
        <taxon>Dikarya</taxon>
        <taxon>Basidiomycota</taxon>
        <taxon>Agaricomycotina</taxon>
        <taxon>Agaricomycetes</taxon>
        <taxon>Thelephorales</taxon>
        <taxon>Thelephoraceae</taxon>
        <taxon>Thelephora</taxon>
    </lineage>
</organism>
<protein>
    <submittedName>
        <fullName evidence="2">Uncharacterized protein</fullName>
    </submittedName>
</protein>
<reference evidence="2" key="1">
    <citation type="journal article" date="2020" name="Nat. Commun.">
        <title>Large-scale genome sequencing of mycorrhizal fungi provides insights into the early evolution of symbiotic traits.</title>
        <authorList>
            <person name="Miyauchi S."/>
            <person name="Kiss E."/>
            <person name="Kuo A."/>
            <person name="Drula E."/>
            <person name="Kohler A."/>
            <person name="Sanchez-Garcia M."/>
            <person name="Morin E."/>
            <person name="Andreopoulos B."/>
            <person name="Barry K.W."/>
            <person name="Bonito G."/>
            <person name="Buee M."/>
            <person name="Carver A."/>
            <person name="Chen C."/>
            <person name="Cichocki N."/>
            <person name="Clum A."/>
            <person name="Culley D."/>
            <person name="Crous P.W."/>
            <person name="Fauchery L."/>
            <person name="Girlanda M."/>
            <person name="Hayes R.D."/>
            <person name="Keri Z."/>
            <person name="LaButti K."/>
            <person name="Lipzen A."/>
            <person name="Lombard V."/>
            <person name="Magnuson J."/>
            <person name="Maillard F."/>
            <person name="Murat C."/>
            <person name="Nolan M."/>
            <person name="Ohm R.A."/>
            <person name="Pangilinan J."/>
            <person name="Pereira M.F."/>
            <person name="Perotto S."/>
            <person name="Peter M."/>
            <person name="Pfister S."/>
            <person name="Riley R."/>
            <person name="Sitrit Y."/>
            <person name="Stielow J.B."/>
            <person name="Szollosi G."/>
            <person name="Zifcakova L."/>
            <person name="Stursova M."/>
            <person name="Spatafora J.W."/>
            <person name="Tedersoo L."/>
            <person name="Vaario L.M."/>
            <person name="Yamada A."/>
            <person name="Yan M."/>
            <person name="Wang P."/>
            <person name="Xu J."/>
            <person name="Bruns T."/>
            <person name="Baldrian P."/>
            <person name="Vilgalys R."/>
            <person name="Dunand C."/>
            <person name="Henrissat B."/>
            <person name="Grigoriev I.V."/>
            <person name="Hibbett D."/>
            <person name="Nagy L.G."/>
            <person name="Martin F.M."/>
        </authorList>
    </citation>
    <scope>NUCLEOTIDE SEQUENCE</scope>
    <source>
        <strain evidence="2">UH-Tt-Lm1</strain>
    </source>
</reference>
<evidence type="ECO:0000256" key="1">
    <source>
        <dbReference type="SAM" id="MobiDB-lite"/>
    </source>
</evidence>
<accession>A0A9P6H2D0</accession>
<name>A0A9P6H2D0_9AGAM</name>
<proteinExistence type="predicted"/>
<feature type="compositionally biased region" description="Polar residues" evidence="1">
    <location>
        <begin position="307"/>
        <end position="321"/>
    </location>
</feature>
<evidence type="ECO:0000313" key="3">
    <source>
        <dbReference type="Proteomes" id="UP000736335"/>
    </source>
</evidence>
<feature type="region of interest" description="Disordered" evidence="1">
    <location>
        <begin position="299"/>
        <end position="333"/>
    </location>
</feature>
<feature type="region of interest" description="Disordered" evidence="1">
    <location>
        <begin position="176"/>
        <end position="198"/>
    </location>
</feature>
<reference evidence="2" key="2">
    <citation type="submission" date="2020-11" db="EMBL/GenBank/DDBJ databases">
        <authorList>
            <consortium name="DOE Joint Genome Institute"/>
            <person name="Kuo A."/>
            <person name="Miyauchi S."/>
            <person name="Kiss E."/>
            <person name="Drula E."/>
            <person name="Kohler A."/>
            <person name="Sanchez-Garcia M."/>
            <person name="Andreopoulos B."/>
            <person name="Barry K.W."/>
            <person name="Bonito G."/>
            <person name="Buee M."/>
            <person name="Carver A."/>
            <person name="Chen C."/>
            <person name="Cichocki N."/>
            <person name="Clum A."/>
            <person name="Culley D."/>
            <person name="Crous P.W."/>
            <person name="Fauchery L."/>
            <person name="Girlanda M."/>
            <person name="Hayes R."/>
            <person name="Keri Z."/>
            <person name="Labutti K."/>
            <person name="Lipzen A."/>
            <person name="Lombard V."/>
            <person name="Magnuson J."/>
            <person name="Maillard F."/>
            <person name="Morin E."/>
            <person name="Murat C."/>
            <person name="Nolan M."/>
            <person name="Ohm R."/>
            <person name="Pangilinan J."/>
            <person name="Pereira M."/>
            <person name="Perotto S."/>
            <person name="Peter M."/>
            <person name="Riley R."/>
            <person name="Sitrit Y."/>
            <person name="Stielow B."/>
            <person name="Szollosi G."/>
            <person name="Zifcakova L."/>
            <person name="Stursova M."/>
            <person name="Spatafora J.W."/>
            <person name="Tedersoo L."/>
            <person name="Vaario L.-M."/>
            <person name="Yamada A."/>
            <person name="Yan M."/>
            <person name="Wang P."/>
            <person name="Xu J."/>
            <person name="Bruns T."/>
            <person name="Baldrian P."/>
            <person name="Vilgalys R."/>
            <person name="Henrissat B."/>
            <person name="Grigoriev I.V."/>
            <person name="Hibbett D."/>
            <person name="Nagy L.G."/>
            <person name="Martin F.M."/>
        </authorList>
    </citation>
    <scope>NUCLEOTIDE SEQUENCE</scope>
    <source>
        <strain evidence="2">UH-Tt-Lm1</strain>
    </source>
</reference>
<keyword evidence="3" id="KW-1185">Reference proteome</keyword>
<dbReference type="OrthoDB" id="435275at2759"/>
<feature type="region of interest" description="Disordered" evidence="1">
    <location>
        <begin position="19"/>
        <end position="41"/>
    </location>
</feature>
<gene>
    <name evidence="2" type="ORF">BJ322DRAFT_1114846</name>
</gene>
<feature type="compositionally biased region" description="Basic and acidic residues" evidence="1">
    <location>
        <begin position="322"/>
        <end position="333"/>
    </location>
</feature>
<sequence length="333" mass="37353">MPTIQRMSRADLTSRICTDSSSLNLPSSSSRSGRPNAAPTPKERSLIFHKFELMIVVFEKGTFFAPLSPRTFANFVAHSSPHTSTHLLRLAIIAYPHWCERCLEAGAKRIIPAVNLDETDIGNKPCICFRRREIKVVRKTSFYVTFLDKLIRFRNSLATAFEIANEAVAREAQKKRTRKGEMLLDDKDPVTKKPKGEPRMGLKLRTAEATPHLELLVRPKEHAAASLQQIDCDVAKLKEKGHGCWDDQVEKRIHPPVLEQLSLCEGALVAEMFCITTAGPRLRLPLTVCYVVETSMDEDEVPPLESVTPSTLEGTQKSMTSGDEKLDWGEDEL</sequence>
<feature type="compositionally biased region" description="Low complexity" evidence="1">
    <location>
        <begin position="20"/>
        <end position="36"/>
    </location>
</feature>
<dbReference type="Proteomes" id="UP000736335">
    <property type="component" value="Unassembled WGS sequence"/>
</dbReference>
<dbReference type="AlphaFoldDB" id="A0A9P6H2D0"/>
<dbReference type="EMBL" id="WIUZ02000029">
    <property type="protein sequence ID" value="KAF9777712.1"/>
    <property type="molecule type" value="Genomic_DNA"/>
</dbReference>